<organism evidence="2 3">
    <name type="scientific">Pseudomonas atacamensis</name>
    <dbReference type="NCBI Taxonomy" id="2565368"/>
    <lineage>
        <taxon>Bacteria</taxon>
        <taxon>Pseudomonadati</taxon>
        <taxon>Pseudomonadota</taxon>
        <taxon>Gammaproteobacteria</taxon>
        <taxon>Pseudomonadales</taxon>
        <taxon>Pseudomonadaceae</taxon>
        <taxon>Pseudomonas</taxon>
    </lineage>
</organism>
<dbReference type="RefSeq" id="WP_136494114.1">
    <property type="nucleotide sequence ID" value="NZ_JAZKJW010000008.1"/>
</dbReference>
<dbReference type="Proteomes" id="UP000310574">
    <property type="component" value="Unassembled WGS sequence"/>
</dbReference>
<dbReference type="AlphaFoldDB" id="A0AAQ2HYU9"/>
<reference evidence="2 3" key="1">
    <citation type="submission" date="2019-04" db="EMBL/GenBank/DDBJ databases">
        <title>Draft genome sequence of Pseudomonas sp. M7D1 isolated from rhizosphere of plant the flowery desert.</title>
        <authorList>
            <person name="Poblete-Morales M."/>
            <person name="Plaza N."/>
            <person name="Corsini G."/>
            <person name="Silva E."/>
        </authorList>
    </citation>
    <scope>NUCLEOTIDE SEQUENCE [LARGE SCALE GENOMIC DNA]</scope>
    <source>
        <strain evidence="2 3">M7D1</strain>
    </source>
</reference>
<proteinExistence type="predicted"/>
<sequence length="289" mass="32926">MSDTPETLPEDFEVYPSSRAAAVEFTTALSGLRKALKPADAKTHARPGEAYDDFIIRLALNATNNSKTVLYRKNHSAEETKVQAWLSMVNETSKFAMLKRAVPEFQGLSLEQLREIALLSLEPDNTTSLIEVLAGGYGILLVVEPGFKSMKMDGCTFKLPQGTPVVGIALRYNRYDSFWFTLMHELAHISLHYQQLDQPILDDFEEDDESEVEIEANIIAKDSLVSRENWRLIWNARAEKRQFLMYCERARVHPAIAAGMLRHQAKNYKLYPEFVPIMNMREAFGFIDD</sequence>
<evidence type="ECO:0000259" key="1">
    <source>
        <dbReference type="Pfam" id="PF06114"/>
    </source>
</evidence>
<protein>
    <submittedName>
        <fullName evidence="2">ImmA/IrrE family metallo-endopeptidase</fullName>
    </submittedName>
</protein>
<name>A0AAQ2HYU9_9PSED</name>
<accession>A0AAQ2HYU9</accession>
<evidence type="ECO:0000313" key="3">
    <source>
        <dbReference type="Proteomes" id="UP000310574"/>
    </source>
</evidence>
<feature type="domain" description="IrrE N-terminal-like" evidence="1">
    <location>
        <begin position="144"/>
        <end position="237"/>
    </location>
</feature>
<dbReference type="Gene3D" id="1.10.10.2910">
    <property type="match status" value="1"/>
</dbReference>
<dbReference type="EMBL" id="SSBS01000008">
    <property type="protein sequence ID" value="THF26949.1"/>
    <property type="molecule type" value="Genomic_DNA"/>
</dbReference>
<evidence type="ECO:0000313" key="2">
    <source>
        <dbReference type="EMBL" id="THF26949.1"/>
    </source>
</evidence>
<dbReference type="InterPro" id="IPR010359">
    <property type="entry name" value="IrrE_HExxH"/>
</dbReference>
<dbReference type="Pfam" id="PF06114">
    <property type="entry name" value="Peptidase_M78"/>
    <property type="match status" value="1"/>
</dbReference>
<comment type="caution">
    <text evidence="2">The sequence shown here is derived from an EMBL/GenBank/DDBJ whole genome shotgun (WGS) entry which is preliminary data.</text>
</comment>
<gene>
    <name evidence="2" type="ORF">E5170_26640</name>
</gene>